<evidence type="ECO:0000256" key="4">
    <source>
        <dbReference type="SAM" id="MobiDB-lite"/>
    </source>
</evidence>
<gene>
    <name evidence="8" type="ORF">GSTUAT00008641001</name>
</gene>
<dbReference type="Proteomes" id="UP001412239">
    <property type="component" value="Unassembled WGS sequence"/>
</dbReference>
<accession>A0A292PL96</accession>
<proteinExistence type="predicted"/>
<feature type="region of interest" description="Disordered" evidence="4">
    <location>
        <begin position="1"/>
        <end position="20"/>
    </location>
</feature>
<dbReference type="InterPro" id="IPR021717">
    <property type="entry name" value="Nucleoporin_Nup160"/>
</dbReference>
<evidence type="ECO:0000259" key="6">
    <source>
        <dbReference type="Pfam" id="PF21486"/>
    </source>
</evidence>
<evidence type="ECO:0008006" key="10">
    <source>
        <dbReference type="Google" id="ProtNLM"/>
    </source>
</evidence>
<dbReference type="InterPro" id="IPR048884">
    <property type="entry name" value="Nup120_helical"/>
</dbReference>
<dbReference type="GO" id="GO:0017056">
    <property type="term" value="F:structural constituent of nuclear pore"/>
    <property type="evidence" value="ECO:0007669"/>
    <property type="project" value="TreeGrafter"/>
</dbReference>
<protein>
    <recommendedName>
        <fullName evidence="10">Nucleoporin Nup120/160-domain-containing protein</fullName>
    </recommendedName>
</protein>
<evidence type="ECO:0000256" key="2">
    <source>
        <dbReference type="ARBA" id="ARBA00022448"/>
    </source>
</evidence>
<dbReference type="EMBL" id="LN891226">
    <property type="protein sequence ID" value="CUS07260.1"/>
    <property type="molecule type" value="Genomic_DNA"/>
</dbReference>
<evidence type="ECO:0000313" key="8">
    <source>
        <dbReference type="EMBL" id="CUS07260.1"/>
    </source>
</evidence>
<organism evidence="8 9">
    <name type="scientific">Tuber aestivum</name>
    <name type="common">summer truffle</name>
    <dbReference type="NCBI Taxonomy" id="59557"/>
    <lineage>
        <taxon>Eukaryota</taxon>
        <taxon>Fungi</taxon>
        <taxon>Dikarya</taxon>
        <taxon>Ascomycota</taxon>
        <taxon>Pezizomycotina</taxon>
        <taxon>Pezizomycetes</taxon>
        <taxon>Pezizales</taxon>
        <taxon>Tuberaceae</taxon>
        <taxon>Tuber</taxon>
    </lineage>
</organism>
<name>A0A292PL96_9PEZI</name>
<keyword evidence="9" id="KW-1185">Reference proteome</keyword>
<feature type="domain" description="Nucleoporin nup120-like HEAT repeat" evidence="7">
    <location>
        <begin position="920"/>
        <end position="1086"/>
    </location>
</feature>
<reference evidence="8" key="1">
    <citation type="submission" date="2015-10" db="EMBL/GenBank/DDBJ databases">
        <authorList>
            <person name="Regsiter A."/>
            <person name="william w."/>
        </authorList>
    </citation>
    <scope>NUCLEOTIDE SEQUENCE</scope>
    <source>
        <strain evidence="8">Montdore</strain>
    </source>
</reference>
<sequence length="1239" mass="138507">ETTIPFHQLPPSHSPRRQEEERRISQLTIMSDQPPCFLYKETRVNLDWDDSYGNILNIFLPIHHSGPTRRTSSHTNIVKKPEPDKPDTLFQYRHLATAASVYYRPIERYPRCILWRVLEEAQVLSLTSVDFTKPHDTRGEFSSTFRFYFPDTIRPGCVGFADAPNKDELVVYVMTTGNIIYTLNLSADFFLRGAVTRKTSKDSDYCRTFSPSSFTLHSPHYLIAIDHETLLVSLQDGVLLKLEKSETLPEDPEMSVSRYAEKTFSEGTYMAFFKNRMPYFRPGTVKHGRDSVSFSAVISSAVYFPRRHEDSMVEGHQVDPLLFTVSVDHTLKTWSLDKGVLLHATDLLNETAPPSSKMKTLLSPASSQLLTVVDTSFRDDHMFYLVSFSSATTGKFKFWAAQQGIDGEYQGLADLYPDVEFTADPPTLNSVWMISEFRVTPVSGDNNGLLNLWVLWKSNTTFRVQNLQFHILSVGQYWNTWVTATPDSLHGLPGIPPSNVTSEDITDYWMDWIFCPGRFSDSILLTALDIHRLFYWATTGSPGDDPADSLQSRVAKAIPGAVELHKTEDGSPDYERYNHELNTQWVRYARLCTELDKQRCEALSLVADPHTGFVWTVNADGITALRECTESEMMQHNHLTFALNKDILSQRSPRKLGAALANTELSDAMLLVQAATNLRNSLTGKSYENCLWRLQREVLEDGVYALEDRMLSLYQNCLDGEISDDDWDKFEETTEAMNDPQTAFCSILSSLFQAEGHAGAAKLTAFGGKVLVAGSREVIHVNHDILFGLVFVLLMLVFEGGHPRIDSPDPLYLQLLNYMREYEVLNWMARTPLSIPDSRLSADDELAKGLAGLKVTGSDQAVILQKRKGSVLQLMLSENSGPPPHGPSRSGSVAISVCIRQYLASLELTNHGNGFADVGAALLSINAAGIAMEFQKYLPATNWGFYVRARIQLADRSRGTAAVTFKKAAYGLAVANPARHSTIKSLLSEIDLETSIGRGLPQYYLHVACLFEEAKALEYLVEFCQLASTALGDENGSAIRTEILLKLFQSTLSLSLFDEAYIALTRYSNKPLQRTALRELVGAMVEQNEGARLCQYPFVGLQDDVDEALAFKCSTIMDVSAGPQFHKVLYAWRTQRGDYRGAASILYERLQRLQTANIGSADPSSCNVSDGFLVLLNALSCVGEEQAWILSTKRAEGDDITGAGNTKRAKLANIVTLEDIRKEYQNEVERVGLLLNGGF</sequence>
<dbReference type="AlphaFoldDB" id="A0A292PL96"/>
<dbReference type="GO" id="GO:0005643">
    <property type="term" value="C:nuclear pore"/>
    <property type="evidence" value="ECO:0007669"/>
    <property type="project" value="UniProtKB-ARBA"/>
</dbReference>
<dbReference type="InterPro" id="IPR056548">
    <property type="entry name" value="HEAT_Nup120"/>
</dbReference>
<dbReference type="PANTHER" id="PTHR21286:SF0">
    <property type="entry name" value="NUCLEAR PORE COMPLEX PROTEIN NUP160"/>
    <property type="match status" value="1"/>
</dbReference>
<evidence type="ECO:0000259" key="5">
    <source>
        <dbReference type="Pfam" id="PF11715"/>
    </source>
</evidence>
<dbReference type="Pfam" id="PF11715">
    <property type="entry name" value="Beta-prop_Nup120_160"/>
    <property type="match status" value="1"/>
</dbReference>
<comment type="subcellular location">
    <subcellularLocation>
        <location evidence="1">Nucleus</location>
    </subcellularLocation>
</comment>
<feature type="non-terminal residue" evidence="8">
    <location>
        <position position="1239"/>
    </location>
</feature>
<evidence type="ECO:0000256" key="3">
    <source>
        <dbReference type="ARBA" id="ARBA00023242"/>
    </source>
</evidence>
<feature type="domain" description="Nucleoporin Nup120 helical" evidence="6">
    <location>
        <begin position="694"/>
        <end position="804"/>
    </location>
</feature>
<keyword evidence="3" id="KW-0539">Nucleus</keyword>
<evidence type="ECO:0000259" key="7">
    <source>
        <dbReference type="Pfam" id="PF23300"/>
    </source>
</evidence>
<dbReference type="Pfam" id="PF23300">
    <property type="entry name" value="HEAT_Nup120"/>
    <property type="match status" value="1"/>
</dbReference>
<feature type="non-terminal residue" evidence="8">
    <location>
        <position position="1"/>
    </location>
</feature>
<evidence type="ECO:0000256" key="1">
    <source>
        <dbReference type="ARBA" id="ARBA00004123"/>
    </source>
</evidence>
<dbReference type="PANTHER" id="PTHR21286">
    <property type="entry name" value="NUCLEAR PORE COMPLEX PROTEIN NUP160"/>
    <property type="match status" value="1"/>
</dbReference>
<evidence type="ECO:0000313" key="9">
    <source>
        <dbReference type="Proteomes" id="UP001412239"/>
    </source>
</evidence>
<dbReference type="InterPro" id="IPR059141">
    <property type="entry name" value="Beta-prop_Nup120_160"/>
</dbReference>
<feature type="domain" description="Nucleoporin Nup120/160 beta-propeller" evidence="5">
    <location>
        <begin position="111"/>
        <end position="632"/>
    </location>
</feature>
<keyword evidence="2" id="KW-0813">Transport</keyword>
<dbReference type="Pfam" id="PF21486">
    <property type="entry name" value="NUP120_helical"/>
    <property type="match status" value="1"/>
</dbReference>